<name>A0ABX6K1U0_SALCS</name>
<keyword evidence="1" id="KW-0472">Membrane</keyword>
<feature type="transmembrane region" description="Helical" evidence="1">
    <location>
        <begin position="200"/>
        <end position="217"/>
    </location>
</feature>
<keyword evidence="1" id="KW-1133">Transmembrane helix</keyword>
<feature type="domain" description="Virulence factor membrane-bound polymerase C-terminal" evidence="2">
    <location>
        <begin position="391"/>
        <end position="545"/>
    </location>
</feature>
<evidence type="ECO:0000313" key="3">
    <source>
        <dbReference type="EMBL" id="QIR05177.1"/>
    </source>
</evidence>
<feature type="transmembrane region" description="Helical" evidence="1">
    <location>
        <begin position="249"/>
        <end position="267"/>
    </location>
</feature>
<evidence type="ECO:0000313" key="4">
    <source>
        <dbReference type="Proteomes" id="UP000501408"/>
    </source>
</evidence>
<feature type="transmembrane region" description="Helical" evidence="1">
    <location>
        <begin position="223"/>
        <end position="242"/>
    </location>
</feature>
<evidence type="ECO:0000259" key="2">
    <source>
        <dbReference type="Pfam" id="PF11846"/>
    </source>
</evidence>
<feature type="transmembrane region" description="Helical" evidence="1">
    <location>
        <begin position="423"/>
        <end position="442"/>
    </location>
</feature>
<dbReference type="EMBL" id="CP050266">
    <property type="protein sequence ID" value="QIR05177.1"/>
    <property type="molecule type" value="Genomic_DNA"/>
</dbReference>
<feature type="transmembrane region" description="Helical" evidence="1">
    <location>
        <begin position="327"/>
        <end position="351"/>
    </location>
</feature>
<dbReference type="Pfam" id="PF11846">
    <property type="entry name" value="Wzy_C_2"/>
    <property type="match status" value="1"/>
</dbReference>
<dbReference type="Proteomes" id="UP000501408">
    <property type="component" value="Chromosome 1"/>
</dbReference>
<keyword evidence="1" id="KW-0812">Transmembrane</keyword>
<feature type="transmembrane region" description="Helical" evidence="1">
    <location>
        <begin position="100"/>
        <end position="119"/>
    </location>
</feature>
<proteinExistence type="predicted"/>
<protein>
    <recommendedName>
        <fullName evidence="2">Virulence factor membrane-bound polymerase C-terminal domain-containing protein</fullName>
    </recommendedName>
</protein>
<dbReference type="InterPro" id="IPR021797">
    <property type="entry name" value="Wzy_C_2"/>
</dbReference>
<gene>
    <name evidence="3" type="ORF">HBA18_01565</name>
</gene>
<feature type="transmembrane region" description="Helical" evidence="1">
    <location>
        <begin position="363"/>
        <end position="379"/>
    </location>
</feature>
<keyword evidence="4" id="KW-1185">Reference proteome</keyword>
<organism evidence="3 4">
    <name type="scientific">Salinivibrio costicola</name>
    <name type="common">Vibrio costicola</name>
    <dbReference type="NCBI Taxonomy" id="51367"/>
    <lineage>
        <taxon>Bacteria</taxon>
        <taxon>Pseudomonadati</taxon>
        <taxon>Pseudomonadota</taxon>
        <taxon>Gammaproteobacteria</taxon>
        <taxon>Vibrionales</taxon>
        <taxon>Vibrionaceae</taxon>
        <taxon>Salinivibrio</taxon>
    </lineage>
</organism>
<feature type="transmembrane region" description="Helical" evidence="1">
    <location>
        <begin position="15"/>
        <end position="35"/>
    </location>
</feature>
<feature type="transmembrane region" description="Helical" evidence="1">
    <location>
        <begin position="47"/>
        <end position="67"/>
    </location>
</feature>
<dbReference type="RefSeq" id="WP_167313902.1">
    <property type="nucleotide sequence ID" value="NZ_CP050266.1"/>
</dbReference>
<sequence length="557" mass="62237">MTQALPTHRVKRKPLTVPFLGALAALWLICLPLYSVDLPLVGIRHPAAALSLLTLSLVLGFAGLEVWRQHTWRVTHLTWALVAATLCASVPYLYPQAATLNSGYAIAALVLSLGFFSSLQQFIFNHAQRQKLLAVLMLASWLAILSVLSNQSPPGIAPFKFEHWVPHLPAAVTHALLLTGLSLAAYLLAREPSNRYRHPITQSVLVFTPVVILPVLAMQGRPLLLLFALCAIALQQVYLSRFATRRQHLAWLAAMSAGALLAVFGLTGQESWQWLTPQDKRVLWLAWQQFQQTPFFGVGMGHGQTTLLLASAAHPGHTGPVKLPSALALWLLEGGLVIALAYLAVILPLALRIIRAPSGTRRMLVALVLPPLTGLLIYPASGTQWFNGILLLMWLYWLDNLTSKYQRITFSTAEYGQRIATRSIVTVMILVGLLCLSSVYLANRYLRDSLLTSQRIALYQQHPWWQSKLTQGLAEQHFQHTLETLSDVERHQHLNLWLQHVAKHPTFAGYQHAYQIALQIGDTQRARDIQQEARYLFPQAAKVWTTRHTLPMRTPPE</sequence>
<evidence type="ECO:0000256" key="1">
    <source>
        <dbReference type="SAM" id="Phobius"/>
    </source>
</evidence>
<feature type="transmembrane region" description="Helical" evidence="1">
    <location>
        <begin position="74"/>
        <end position="94"/>
    </location>
</feature>
<accession>A0ABX6K1U0</accession>
<reference evidence="3 4" key="1">
    <citation type="submission" date="2020-03" db="EMBL/GenBank/DDBJ databases">
        <title>Genome mining reveals the biosynthetic pathways of PHA and ectoines of the halophilic strain Salinivibrio costicola M318 isolated from fermented shrimp paste.</title>
        <authorList>
            <person name="Doan T.V."/>
            <person name="Tran L.T."/>
            <person name="Trieu T.A."/>
            <person name="Nguyen Q.V."/>
            <person name="Quach T.N."/>
            <person name="Phi T.Q."/>
            <person name="Kumar S."/>
        </authorList>
    </citation>
    <scope>NUCLEOTIDE SEQUENCE [LARGE SCALE GENOMIC DNA]</scope>
    <source>
        <strain evidence="3 4">M318</strain>
    </source>
</reference>
<feature type="transmembrane region" description="Helical" evidence="1">
    <location>
        <begin position="131"/>
        <end position="148"/>
    </location>
</feature>
<feature type="transmembrane region" description="Helical" evidence="1">
    <location>
        <begin position="168"/>
        <end position="188"/>
    </location>
</feature>